<keyword evidence="3" id="KW-1185">Reference proteome</keyword>
<gene>
    <name evidence="2" type="ORF">LOTGIDRAFT_235295</name>
</gene>
<organism evidence="2 3">
    <name type="scientific">Lottia gigantea</name>
    <name type="common">Giant owl limpet</name>
    <dbReference type="NCBI Taxonomy" id="225164"/>
    <lineage>
        <taxon>Eukaryota</taxon>
        <taxon>Metazoa</taxon>
        <taxon>Spiralia</taxon>
        <taxon>Lophotrochozoa</taxon>
        <taxon>Mollusca</taxon>
        <taxon>Gastropoda</taxon>
        <taxon>Patellogastropoda</taxon>
        <taxon>Lottioidea</taxon>
        <taxon>Lottiidae</taxon>
        <taxon>Lottia</taxon>
    </lineage>
</organism>
<feature type="region of interest" description="Disordered" evidence="1">
    <location>
        <begin position="221"/>
        <end position="245"/>
    </location>
</feature>
<feature type="non-terminal residue" evidence="2">
    <location>
        <position position="353"/>
    </location>
</feature>
<proteinExistence type="predicted"/>
<protein>
    <submittedName>
        <fullName evidence="2">Uncharacterized protein</fullName>
    </submittedName>
</protein>
<reference evidence="2 3" key="1">
    <citation type="journal article" date="2013" name="Nature">
        <title>Insights into bilaterian evolution from three spiralian genomes.</title>
        <authorList>
            <person name="Simakov O."/>
            <person name="Marletaz F."/>
            <person name="Cho S.J."/>
            <person name="Edsinger-Gonzales E."/>
            <person name="Havlak P."/>
            <person name="Hellsten U."/>
            <person name="Kuo D.H."/>
            <person name="Larsson T."/>
            <person name="Lv J."/>
            <person name="Arendt D."/>
            <person name="Savage R."/>
            <person name="Osoegawa K."/>
            <person name="de Jong P."/>
            <person name="Grimwood J."/>
            <person name="Chapman J.A."/>
            <person name="Shapiro H."/>
            <person name="Aerts A."/>
            <person name="Otillar R.P."/>
            <person name="Terry A.Y."/>
            <person name="Boore J.L."/>
            <person name="Grigoriev I.V."/>
            <person name="Lindberg D.R."/>
            <person name="Seaver E.C."/>
            <person name="Weisblat D.A."/>
            <person name="Putnam N.H."/>
            <person name="Rokhsar D.S."/>
        </authorList>
    </citation>
    <scope>NUCLEOTIDE SEQUENCE [LARGE SCALE GENOMIC DNA]</scope>
</reference>
<evidence type="ECO:0000256" key="1">
    <source>
        <dbReference type="SAM" id="MobiDB-lite"/>
    </source>
</evidence>
<dbReference type="RefSeq" id="XP_009062669.1">
    <property type="nucleotide sequence ID" value="XM_009064421.1"/>
</dbReference>
<accession>V4A0A5</accession>
<dbReference type="KEGG" id="lgi:LOTGIDRAFT_235295"/>
<dbReference type="CTD" id="20249809"/>
<sequence>MSSFGPLEILLFSLAFVYVVVIEGVSLRNINRLSDSEHVHMSDVYDTLNRNNVWNRMRNWQRPISPQQELSQVKDLPEMSDVYDTLNRNNVWNRMRNWQRPISPQQELSQVKDLPEVLEELELNEFYGKVYNDKVKDCEILVVDFNATFDASVIYVGLHHGKSYIDMLENKCGLGICFIHESNSNQHRLIVVQKTSYIQSSVVPLVVFSMIPSLKDTVNIEFHPPGRRQGPRPTENSSNISSYNSPSFTIRYEQTEDLVFDPATSPSSADIVAHVTTNDGNVLHSSISAYMETGTDYAPRILTQVNPLDEKHGVFNIMVDLTDVDGNNGVLMTNMILNSQGNPFGLSIYINIK</sequence>
<dbReference type="GeneID" id="20249809"/>
<feature type="compositionally biased region" description="Low complexity" evidence="1">
    <location>
        <begin position="236"/>
        <end position="245"/>
    </location>
</feature>
<evidence type="ECO:0000313" key="2">
    <source>
        <dbReference type="EMBL" id="ESO86691.1"/>
    </source>
</evidence>
<dbReference type="Proteomes" id="UP000030746">
    <property type="component" value="Unassembled WGS sequence"/>
</dbReference>
<dbReference type="EMBL" id="KB203019">
    <property type="protein sequence ID" value="ESO86691.1"/>
    <property type="molecule type" value="Genomic_DNA"/>
</dbReference>
<dbReference type="AlphaFoldDB" id="V4A0A5"/>
<dbReference type="HOGENOM" id="CLU_786614_0_0_1"/>
<evidence type="ECO:0000313" key="3">
    <source>
        <dbReference type="Proteomes" id="UP000030746"/>
    </source>
</evidence>
<name>V4A0A5_LOTGI</name>